<comment type="caution">
    <text evidence="1">The sequence shown here is derived from an EMBL/GenBank/DDBJ whole genome shotgun (WGS) entry which is preliminary data.</text>
</comment>
<sequence length="125" mass="14086">MRAFFTFHRAHSCAHDLCGRLSVGSTKALIRRLAMLRGPIRRRPYNRGEIIAMKWQELIALNDFYSLSGQAVSNWPRVERALRCATRALAGSGWFSQASRCSFTSTHSTPDGRCAQCLNARQMPV</sequence>
<organism evidence="1 2">
    <name type="scientific">Pseudomonas amygdali pv. eriobotryae</name>
    <dbReference type="NCBI Taxonomy" id="129137"/>
    <lineage>
        <taxon>Bacteria</taxon>
        <taxon>Pseudomonadati</taxon>
        <taxon>Pseudomonadota</taxon>
        <taxon>Gammaproteobacteria</taxon>
        <taxon>Pseudomonadales</taxon>
        <taxon>Pseudomonadaceae</taxon>
        <taxon>Pseudomonas</taxon>
        <taxon>Pseudomonas amygdali</taxon>
    </lineage>
</organism>
<evidence type="ECO:0000313" key="2">
    <source>
        <dbReference type="Proteomes" id="UP000050490"/>
    </source>
</evidence>
<gene>
    <name evidence="1" type="ORF">ALO70_101730</name>
</gene>
<dbReference type="EMBL" id="LJQI01000322">
    <property type="protein sequence ID" value="KPX24234.1"/>
    <property type="molecule type" value="Genomic_DNA"/>
</dbReference>
<accession>A0A0P9UE98</accession>
<protein>
    <submittedName>
        <fullName evidence="1">Uncharacterized protein</fullName>
    </submittedName>
</protein>
<reference evidence="1 2" key="1">
    <citation type="submission" date="2015-09" db="EMBL/GenBank/DDBJ databases">
        <title>Genome announcement of multiple Pseudomonas syringae strains.</title>
        <authorList>
            <person name="Thakur S."/>
            <person name="Wang P.W."/>
            <person name="Gong Y."/>
            <person name="Weir B.S."/>
            <person name="Guttman D.S."/>
        </authorList>
    </citation>
    <scope>NUCLEOTIDE SEQUENCE [LARGE SCALE GENOMIC DNA]</scope>
    <source>
        <strain evidence="1 2">ICMP4455</strain>
    </source>
</reference>
<evidence type="ECO:0000313" key="1">
    <source>
        <dbReference type="EMBL" id="KPX24234.1"/>
    </source>
</evidence>
<proteinExistence type="predicted"/>
<dbReference type="AlphaFoldDB" id="A0A0P9UE98"/>
<name>A0A0P9UE98_PSEA0</name>
<dbReference type="Proteomes" id="UP000050490">
    <property type="component" value="Unassembled WGS sequence"/>
</dbReference>